<dbReference type="PANTHER" id="PTHR47704">
    <property type="entry name" value="POTASSIUM TRANSPORTER KIMA"/>
    <property type="match status" value="1"/>
</dbReference>
<dbReference type="Pfam" id="PF13520">
    <property type="entry name" value="AA_permease_2"/>
    <property type="match status" value="1"/>
</dbReference>
<sequence length="709" mass="76199">MADTAAPLQPPDRPGYRLKRLLLGPPLVTERIQREKLRNPAALGVLASDCISSTAYGSEEMLRVLVPVIGVAAFTMLLPVTGAILLVLLVVTLCYSDVVMIYTRAGGSYVVARENFGPDIAQIASVALLVDYIVTVAVQVSAGTNAIISFAHLVGGTWTGIDHLQLPISALVILILAYGNLRGLREAGRIFMVPAYLFIIAVGLMLVVGVIRGLTGTLPHADVHAAGAVPLGTAGSGWLYGASLFIVLRSFANGGSSLTGLEAISNSVSVFRDPKGRNARRTLVTMSCVLGTLVLGVSTLAHFTHAIPYRDGTPTVLAQEAHLVFGGGVLGALGLAFVQLATALILYTGANTPFTGFPFLASFVAEDRFLPRQLTRRGHRLAFSNGIVSLAVVALALLVVTEANVDRLVALYAIGVFTAFTMAGSGMTAYHLRRREPGRTWKVAVNLITAVVSAAVVLIFGITKFTEGAWLVVVVFPLGVWALIRINREYRAEAAALEAVERPGDDVPRWRRHVVFVLADTIDLATVKALRYAHELRPDEVRAVHFMVDETHARRLMARWEATAGVTVPLEVVECPDRRLRHAVMELAARTTEDGRTALTLLVPRRTYASPLGKLLHRGTAESLAKALERLPGVAVTILPFAVSLAAREGEPREGEPREGESREGEPREGEPREGEPREGEPREGEPREGEPREGESREGESGERGPGE</sequence>
<keyword evidence="2 6" id="KW-0812">Transmembrane</keyword>
<evidence type="ECO:0000256" key="3">
    <source>
        <dbReference type="ARBA" id="ARBA00022989"/>
    </source>
</evidence>
<dbReference type="InterPro" id="IPR002293">
    <property type="entry name" value="AA/rel_permease1"/>
</dbReference>
<reference evidence="7 8" key="1">
    <citation type="submission" date="2022-07" db="EMBL/GenBank/DDBJ databases">
        <authorList>
            <person name="Phongsopitanun W."/>
            <person name="Tanasupawat S."/>
        </authorList>
    </citation>
    <scope>NUCLEOTIDE SEQUENCE [LARGE SCALE GENOMIC DNA]</scope>
    <source>
        <strain evidence="7 8">RCU-064</strain>
    </source>
</reference>
<keyword evidence="8" id="KW-1185">Reference proteome</keyword>
<evidence type="ECO:0000313" key="7">
    <source>
        <dbReference type="EMBL" id="MCQ8192103.1"/>
    </source>
</evidence>
<gene>
    <name evidence="7" type="ORF">NP777_28270</name>
</gene>
<evidence type="ECO:0000256" key="2">
    <source>
        <dbReference type="ARBA" id="ARBA00022692"/>
    </source>
</evidence>
<name>A0ABT1V513_9ACTN</name>
<feature type="transmembrane region" description="Helical" evidence="6">
    <location>
        <begin position="223"/>
        <end position="248"/>
    </location>
</feature>
<dbReference type="RefSeq" id="WP_256652990.1">
    <property type="nucleotide sequence ID" value="NZ_JANIAA010000022.1"/>
</dbReference>
<dbReference type="Gene3D" id="1.20.1740.10">
    <property type="entry name" value="Amino acid/polyamine transporter I"/>
    <property type="match status" value="1"/>
</dbReference>
<feature type="transmembrane region" description="Helical" evidence="6">
    <location>
        <begin position="468"/>
        <end position="484"/>
    </location>
</feature>
<dbReference type="EMBL" id="JANIAA010000022">
    <property type="protein sequence ID" value="MCQ8192103.1"/>
    <property type="molecule type" value="Genomic_DNA"/>
</dbReference>
<protein>
    <submittedName>
        <fullName evidence="7">Amino acid permease</fullName>
    </submittedName>
</protein>
<organism evidence="7 8">
    <name type="scientific">Streptomyces rugosispiralis</name>
    <dbReference type="NCBI Taxonomy" id="2967341"/>
    <lineage>
        <taxon>Bacteria</taxon>
        <taxon>Bacillati</taxon>
        <taxon>Actinomycetota</taxon>
        <taxon>Actinomycetes</taxon>
        <taxon>Kitasatosporales</taxon>
        <taxon>Streptomycetaceae</taxon>
        <taxon>Streptomyces</taxon>
    </lineage>
</organism>
<comment type="subcellular location">
    <subcellularLocation>
        <location evidence="1">Membrane</location>
        <topology evidence="1">Multi-pass membrane protein</topology>
    </subcellularLocation>
</comment>
<feature type="transmembrane region" description="Helical" evidence="6">
    <location>
        <begin position="409"/>
        <end position="432"/>
    </location>
</feature>
<dbReference type="PANTHER" id="PTHR47704:SF1">
    <property type="entry name" value="POTASSIUM TRANSPORTER KIMA"/>
    <property type="match status" value="1"/>
</dbReference>
<feature type="transmembrane region" description="Helical" evidence="6">
    <location>
        <begin position="193"/>
        <end position="211"/>
    </location>
</feature>
<feature type="transmembrane region" description="Helical" evidence="6">
    <location>
        <begin position="381"/>
        <end position="403"/>
    </location>
</feature>
<keyword evidence="3 6" id="KW-1133">Transmembrane helix</keyword>
<evidence type="ECO:0000313" key="8">
    <source>
        <dbReference type="Proteomes" id="UP001204746"/>
    </source>
</evidence>
<feature type="transmembrane region" description="Helical" evidence="6">
    <location>
        <begin position="163"/>
        <end position="181"/>
    </location>
</feature>
<comment type="caution">
    <text evidence="7">The sequence shown here is derived from an EMBL/GenBank/DDBJ whole genome shotgun (WGS) entry which is preliminary data.</text>
</comment>
<dbReference type="InterPro" id="IPR053153">
    <property type="entry name" value="APC_K+_Transporter"/>
</dbReference>
<evidence type="ECO:0000256" key="5">
    <source>
        <dbReference type="SAM" id="MobiDB-lite"/>
    </source>
</evidence>
<feature type="transmembrane region" description="Helical" evidence="6">
    <location>
        <begin position="323"/>
        <end position="347"/>
    </location>
</feature>
<feature type="transmembrane region" description="Helical" evidence="6">
    <location>
        <begin position="282"/>
        <end position="303"/>
    </location>
</feature>
<evidence type="ECO:0000256" key="1">
    <source>
        <dbReference type="ARBA" id="ARBA00004141"/>
    </source>
</evidence>
<keyword evidence="4 6" id="KW-0472">Membrane</keyword>
<dbReference type="Proteomes" id="UP001204746">
    <property type="component" value="Unassembled WGS sequence"/>
</dbReference>
<feature type="transmembrane region" description="Helical" evidence="6">
    <location>
        <begin position="444"/>
        <end position="462"/>
    </location>
</feature>
<evidence type="ECO:0000256" key="6">
    <source>
        <dbReference type="SAM" id="Phobius"/>
    </source>
</evidence>
<feature type="transmembrane region" description="Helical" evidence="6">
    <location>
        <begin position="123"/>
        <end position="151"/>
    </location>
</feature>
<proteinExistence type="predicted"/>
<accession>A0ABT1V513</accession>
<feature type="region of interest" description="Disordered" evidence="5">
    <location>
        <begin position="648"/>
        <end position="709"/>
    </location>
</feature>
<evidence type="ECO:0000256" key="4">
    <source>
        <dbReference type="ARBA" id="ARBA00023136"/>
    </source>
</evidence>